<sequence length="76" mass="8473">MAHPSVSDPRTELPRSGHEIDPKLLEILVCPLTKGALEYDREARELISRGARLAYPIRDGIPIMLVDEARPLDAAR</sequence>
<proteinExistence type="inferred from homology"/>
<dbReference type="Gene3D" id="2.20.25.10">
    <property type="match status" value="1"/>
</dbReference>
<keyword evidence="3" id="KW-1185">Reference proteome</keyword>
<name>A0ABT0DD32_9HYPH</name>
<evidence type="ECO:0000313" key="3">
    <source>
        <dbReference type="Proteomes" id="UP001203284"/>
    </source>
</evidence>
<dbReference type="PANTHER" id="PTHR33505:SF4">
    <property type="entry name" value="PROTEIN PREY, MITOCHONDRIAL"/>
    <property type="match status" value="1"/>
</dbReference>
<reference evidence="2 3" key="1">
    <citation type="submission" date="2022-04" db="EMBL/GenBank/DDBJ databases">
        <authorList>
            <person name="Grouzdev D.S."/>
            <person name="Pantiukh K.S."/>
            <person name="Krutkina M.S."/>
        </authorList>
    </citation>
    <scope>NUCLEOTIDE SEQUENCE [LARGE SCALE GENOMIC DNA]</scope>
    <source>
        <strain evidence="2 3">6x-1</strain>
    </source>
</reference>
<evidence type="ECO:0000313" key="2">
    <source>
        <dbReference type="EMBL" id="MCK0197855.1"/>
    </source>
</evidence>
<accession>A0ABT0DD32</accession>
<organism evidence="2 3">
    <name type="scientific">Ancylobacter crimeensis</name>
    <dbReference type="NCBI Taxonomy" id="2579147"/>
    <lineage>
        <taxon>Bacteria</taxon>
        <taxon>Pseudomonadati</taxon>
        <taxon>Pseudomonadota</taxon>
        <taxon>Alphaproteobacteria</taxon>
        <taxon>Hyphomicrobiales</taxon>
        <taxon>Xanthobacteraceae</taxon>
        <taxon>Ancylobacter</taxon>
    </lineage>
</organism>
<dbReference type="RefSeq" id="WP_247029756.1">
    <property type="nucleotide sequence ID" value="NZ_JALKCH010000008.1"/>
</dbReference>
<gene>
    <name evidence="2" type="ORF">MWN34_13150</name>
</gene>
<comment type="similarity">
    <text evidence="1">Belongs to the UPF0434 family.</text>
</comment>
<comment type="caution">
    <text evidence="2">The sequence shown here is derived from an EMBL/GenBank/DDBJ whole genome shotgun (WGS) entry which is preliminary data.</text>
</comment>
<dbReference type="Pfam" id="PF03966">
    <property type="entry name" value="Trm112p"/>
    <property type="match status" value="1"/>
</dbReference>
<evidence type="ECO:0000256" key="1">
    <source>
        <dbReference type="HAMAP-Rule" id="MF_01187"/>
    </source>
</evidence>
<dbReference type="PANTHER" id="PTHR33505">
    <property type="entry name" value="ZGC:162634"/>
    <property type="match status" value="1"/>
</dbReference>
<dbReference type="HAMAP" id="MF_01187">
    <property type="entry name" value="UPF0434"/>
    <property type="match status" value="1"/>
</dbReference>
<dbReference type="SUPFAM" id="SSF158997">
    <property type="entry name" value="Trm112p-like"/>
    <property type="match status" value="1"/>
</dbReference>
<protein>
    <recommendedName>
        <fullName evidence="1">UPF0434 protein MWN34_13150</fullName>
    </recommendedName>
</protein>
<dbReference type="InterPro" id="IPR005651">
    <property type="entry name" value="Trm112-like"/>
</dbReference>
<dbReference type="Proteomes" id="UP001203284">
    <property type="component" value="Unassembled WGS sequence"/>
</dbReference>
<dbReference type="EMBL" id="JALKCH010000008">
    <property type="protein sequence ID" value="MCK0197855.1"/>
    <property type="molecule type" value="Genomic_DNA"/>
</dbReference>